<dbReference type="NCBIfam" id="NF001124">
    <property type="entry name" value="PRK00139.1-2"/>
    <property type="match status" value="1"/>
</dbReference>
<dbReference type="SUPFAM" id="SSF53623">
    <property type="entry name" value="MurD-like peptide ligases, catalytic domain"/>
    <property type="match status" value="1"/>
</dbReference>
<keyword evidence="17" id="KW-1185">Reference proteome</keyword>
<dbReference type="Gene3D" id="3.40.1390.10">
    <property type="entry name" value="MurE/MurF, N-terminal domain"/>
    <property type="match status" value="1"/>
</dbReference>
<dbReference type="InterPro" id="IPR005761">
    <property type="entry name" value="UDP-N-AcMur-Glu-dNH2Pim_ligase"/>
</dbReference>
<dbReference type="NCBIfam" id="NF001126">
    <property type="entry name" value="PRK00139.1-4"/>
    <property type="match status" value="1"/>
</dbReference>
<keyword evidence="4 11" id="KW-0132">Cell division</keyword>
<feature type="domain" description="Mur ligase central" evidence="15">
    <location>
        <begin position="167"/>
        <end position="370"/>
    </location>
</feature>
<dbReference type="NCBIfam" id="TIGR01085">
    <property type="entry name" value="murE"/>
    <property type="match status" value="1"/>
</dbReference>
<dbReference type="AlphaFoldDB" id="A0A2U8DZU8"/>
<feature type="binding site" evidence="11">
    <location>
        <position position="243"/>
    </location>
    <ligand>
        <name>UDP-N-acetyl-alpha-D-muramoyl-L-alanyl-D-glutamate</name>
        <dbReference type="ChEBI" id="CHEBI:83900"/>
    </ligand>
</feature>
<evidence type="ECO:0000256" key="8">
    <source>
        <dbReference type="ARBA" id="ARBA00022984"/>
    </source>
</evidence>
<gene>
    <name evidence="11" type="primary">murE</name>
    <name evidence="16" type="ORF">CKA38_00705</name>
</gene>
<dbReference type="GO" id="GO:0004326">
    <property type="term" value="F:tetrahydrofolylpolyglutamate synthase activity"/>
    <property type="evidence" value="ECO:0007669"/>
    <property type="project" value="InterPro"/>
</dbReference>
<keyword evidence="3 11" id="KW-0436">Ligase</keyword>
<comment type="caution">
    <text evidence="11">Lacks conserved residue(s) required for the propagation of feature annotation.</text>
</comment>
<dbReference type="SUPFAM" id="SSF63418">
    <property type="entry name" value="MurE/MurF N-terminal domain"/>
    <property type="match status" value="1"/>
</dbReference>
<evidence type="ECO:0000256" key="1">
    <source>
        <dbReference type="ARBA" id="ARBA00005898"/>
    </source>
</evidence>
<reference evidence="16 17" key="1">
    <citation type="journal article" date="2018" name="Syst. Appl. Microbiol.">
        <title>Ereboglobus luteus gen. nov. sp. nov. from cockroach guts, and new insights into the oxygen relationship of the genera Opitutus and Didymococcus (Verrucomicrobia: Opitutaceae).</title>
        <authorList>
            <person name="Tegtmeier D."/>
            <person name="Belitz A."/>
            <person name="Radek R."/>
            <person name="Heimerl T."/>
            <person name="Brune A."/>
        </authorList>
    </citation>
    <scope>NUCLEOTIDE SEQUENCE [LARGE SCALE GENOMIC DNA]</scope>
    <source>
        <strain evidence="16 17">Ho45</strain>
    </source>
</reference>
<protein>
    <recommendedName>
        <fullName evidence="11">UDP-N-acetylmuramoyl-L-alanyl-D-glutamate--2,6-diaminopimelate ligase</fullName>
        <ecNumber evidence="11">6.3.2.13</ecNumber>
    </recommendedName>
    <alternativeName>
        <fullName evidence="11">Meso-A2pm-adding enzyme</fullName>
    </alternativeName>
    <alternativeName>
        <fullName evidence="11">Meso-diaminopimelate-adding enzyme</fullName>
    </alternativeName>
    <alternativeName>
        <fullName evidence="11">UDP-MurNAc-L-Ala-D-Glu:meso-diaminopimelate ligase</fullName>
    </alternativeName>
    <alternativeName>
        <fullName evidence="11">UDP-MurNAc-tripeptide synthetase</fullName>
    </alternativeName>
    <alternativeName>
        <fullName evidence="11">UDP-N-acetylmuramyl-tripeptide synthetase</fullName>
    </alternativeName>
</protein>
<evidence type="ECO:0000256" key="6">
    <source>
        <dbReference type="ARBA" id="ARBA00022840"/>
    </source>
</evidence>
<dbReference type="SUPFAM" id="SSF53244">
    <property type="entry name" value="MurD-like peptide ligases, peptide-binding domain"/>
    <property type="match status" value="1"/>
</dbReference>
<evidence type="ECO:0000256" key="11">
    <source>
        <dbReference type="HAMAP-Rule" id="MF_00208"/>
    </source>
</evidence>
<feature type="binding site" evidence="11">
    <location>
        <begin position="169"/>
        <end position="175"/>
    </location>
    <ligand>
        <name>ATP</name>
        <dbReference type="ChEBI" id="CHEBI:30616"/>
    </ligand>
</feature>
<dbReference type="KEGG" id="elut:CKA38_00705"/>
<sequence>MISYLTQNHFLVTAFRDTPAAAMLDLAPAPRARRTPARAARSPRALKPHHANNLFKMAPKLSDYFKDDEIIASKGPLDRPISGIVMDSRRVVPGNLYFALPGLRTDGGEYIDEAINRGAVAIVTNKLPLHAPGKATFIQVADPRAQLARVSQRYYRFPDRDMTVIGVTGTNGKTTVTHLLKHLLNGDQRVGLVGTINYDLGARTVPSFKTTPESIDIYGMLAQMRDAGCRQTVMEVSSHGIDQNRVLGMHFDAAVFTNLTRDHLDYHKSLDEYFDVKTRLFTGKTGAQPKLAVINIDDPRGSELVKRVPEGVRVLTFGESPSADVRAENISLNFKNTTFRLVWSGGALDIDSPLIGRYNVSNLLAAVATAIGLGRDPLVIMSRLKTFTGVAGRMERIEAGQPFNALVDYAHTDDALRNALGMLRAITPGRLLVVFGCGGNRDRAKRPLMMRAVQEFADYAFATADNPRSEPLQQIFDDMKTGVTAPEKLTWIEDRRRAISLALDMAKPGDCLLVAGKGHESYQEFADTVIPFDDRQTVRELINLKTLKS</sequence>
<evidence type="ECO:0000259" key="14">
    <source>
        <dbReference type="Pfam" id="PF02875"/>
    </source>
</evidence>
<keyword evidence="10 11" id="KW-0961">Cell wall biogenesis/degradation</keyword>
<dbReference type="InterPro" id="IPR000713">
    <property type="entry name" value="Mur_ligase_N"/>
</dbReference>
<dbReference type="Pfam" id="PF01225">
    <property type="entry name" value="Mur_ligase"/>
    <property type="match status" value="1"/>
</dbReference>
<dbReference type="InterPro" id="IPR036615">
    <property type="entry name" value="Mur_ligase_C_dom_sf"/>
</dbReference>
<proteinExistence type="inferred from homology"/>
<dbReference type="RefSeq" id="WP_108823782.1">
    <property type="nucleotide sequence ID" value="NZ_CP023004.1"/>
</dbReference>
<evidence type="ECO:0000256" key="4">
    <source>
        <dbReference type="ARBA" id="ARBA00022618"/>
    </source>
</evidence>
<evidence type="ECO:0000259" key="13">
    <source>
        <dbReference type="Pfam" id="PF01225"/>
    </source>
</evidence>
<feature type="domain" description="Mur ligase C-terminal" evidence="14">
    <location>
        <begin position="392"/>
        <end position="518"/>
    </location>
</feature>
<dbReference type="GO" id="GO:0051301">
    <property type="term" value="P:cell division"/>
    <property type="evidence" value="ECO:0007669"/>
    <property type="project" value="UniProtKB-KW"/>
</dbReference>
<dbReference type="InterPro" id="IPR004101">
    <property type="entry name" value="Mur_ligase_C"/>
</dbReference>
<keyword evidence="8 11" id="KW-0573">Peptidoglycan synthesis</keyword>
<feature type="domain" description="Mur ligase N-terminal catalytic" evidence="13">
    <location>
        <begin position="81"/>
        <end position="155"/>
    </location>
</feature>
<evidence type="ECO:0000256" key="9">
    <source>
        <dbReference type="ARBA" id="ARBA00023306"/>
    </source>
</evidence>
<dbReference type="InterPro" id="IPR035911">
    <property type="entry name" value="MurE/MurF_N"/>
</dbReference>
<dbReference type="GO" id="GO:0008765">
    <property type="term" value="F:UDP-N-acetylmuramoylalanyl-D-glutamate-2,6-diaminopimelate ligase activity"/>
    <property type="evidence" value="ECO:0007669"/>
    <property type="project" value="UniProtKB-UniRule"/>
</dbReference>
<feature type="binding site" evidence="11">
    <location>
        <position position="441"/>
    </location>
    <ligand>
        <name>meso-2,6-diaminopimelate</name>
        <dbReference type="ChEBI" id="CHEBI:57791"/>
    </ligand>
</feature>
<feature type="binding site" evidence="11">
    <location>
        <position position="237"/>
    </location>
    <ligand>
        <name>UDP-N-acetyl-alpha-D-muramoyl-L-alanyl-D-glutamate</name>
        <dbReference type="ChEBI" id="CHEBI:83900"/>
    </ligand>
</feature>
<comment type="cofactor">
    <cofactor evidence="11">
        <name>Mg(2+)</name>
        <dbReference type="ChEBI" id="CHEBI:18420"/>
    </cofactor>
</comment>
<dbReference type="GO" id="GO:0005524">
    <property type="term" value="F:ATP binding"/>
    <property type="evidence" value="ECO:0007669"/>
    <property type="project" value="UniProtKB-UniRule"/>
</dbReference>
<comment type="pathway">
    <text evidence="11 12">Cell wall biogenesis; peptidoglycan biosynthesis.</text>
</comment>
<dbReference type="GO" id="GO:0071555">
    <property type="term" value="P:cell wall organization"/>
    <property type="evidence" value="ECO:0007669"/>
    <property type="project" value="UniProtKB-KW"/>
</dbReference>
<comment type="PTM">
    <text evidence="11">Carboxylation is probably crucial for Mg(2+) binding and, consequently, for the gamma-phosphate positioning of ATP.</text>
</comment>
<dbReference type="Pfam" id="PF08245">
    <property type="entry name" value="Mur_ligase_M"/>
    <property type="match status" value="1"/>
</dbReference>
<evidence type="ECO:0000259" key="15">
    <source>
        <dbReference type="Pfam" id="PF08245"/>
    </source>
</evidence>
<evidence type="ECO:0000256" key="12">
    <source>
        <dbReference type="RuleBase" id="RU004135"/>
    </source>
</evidence>
<dbReference type="GO" id="GO:0009252">
    <property type="term" value="P:peptidoglycan biosynthetic process"/>
    <property type="evidence" value="ECO:0007669"/>
    <property type="project" value="UniProtKB-UniRule"/>
</dbReference>
<keyword evidence="11" id="KW-0460">Magnesium</keyword>
<dbReference type="OrthoDB" id="9800958at2"/>
<comment type="catalytic activity">
    <reaction evidence="11">
        <text>UDP-N-acetyl-alpha-D-muramoyl-L-alanyl-D-glutamate + meso-2,6-diaminopimelate + ATP = UDP-N-acetyl-alpha-D-muramoyl-L-alanyl-gamma-D-glutamyl-meso-2,6-diaminopimelate + ADP + phosphate + H(+)</text>
        <dbReference type="Rhea" id="RHEA:23676"/>
        <dbReference type="ChEBI" id="CHEBI:15378"/>
        <dbReference type="ChEBI" id="CHEBI:30616"/>
        <dbReference type="ChEBI" id="CHEBI:43474"/>
        <dbReference type="ChEBI" id="CHEBI:57791"/>
        <dbReference type="ChEBI" id="CHEBI:83900"/>
        <dbReference type="ChEBI" id="CHEBI:83905"/>
        <dbReference type="ChEBI" id="CHEBI:456216"/>
        <dbReference type="EC" id="6.3.2.13"/>
    </reaction>
</comment>
<feature type="binding site" evidence="11">
    <location>
        <begin position="465"/>
        <end position="468"/>
    </location>
    <ligand>
        <name>meso-2,6-diaminopimelate</name>
        <dbReference type="ChEBI" id="CHEBI:57791"/>
    </ligand>
</feature>
<feature type="binding site" evidence="11">
    <location>
        <position position="245"/>
    </location>
    <ligand>
        <name>UDP-N-acetyl-alpha-D-muramoyl-L-alanyl-D-glutamate</name>
        <dbReference type="ChEBI" id="CHEBI:83900"/>
    </ligand>
</feature>
<feature type="short sequence motif" description="Meso-diaminopimelate recognition motif" evidence="11">
    <location>
        <begin position="465"/>
        <end position="468"/>
    </location>
</feature>
<evidence type="ECO:0000256" key="10">
    <source>
        <dbReference type="ARBA" id="ARBA00023316"/>
    </source>
</evidence>
<feature type="modified residue" description="N6-carboxylysine" evidence="11">
    <location>
        <position position="277"/>
    </location>
</feature>
<dbReference type="Gene3D" id="3.90.190.20">
    <property type="entry name" value="Mur ligase, C-terminal domain"/>
    <property type="match status" value="1"/>
</dbReference>
<dbReference type="GO" id="GO:0005737">
    <property type="term" value="C:cytoplasm"/>
    <property type="evidence" value="ECO:0007669"/>
    <property type="project" value="UniProtKB-SubCell"/>
</dbReference>
<dbReference type="GO" id="GO:0008360">
    <property type="term" value="P:regulation of cell shape"/>
    <property type="evidence" value="ECO:0007669"/>
    <property type="project" value="UniProtKB-KW"/>
</dbReference>
<dbReference type="InterPro" id="IPR036565">
    <property type="entry name" value="Mur-like_cat_sf"/>
</dbReference>
<evidence type="ECO:0000256" key="2">
    <source>
        <dbReference type="ARBA" id="ARBA00022490"/>
    </source>
</evidence>
<comment type="function">
    <text evidence="11">Catalyzes the addition of meso-diaminopimelic acid to the nucleotide precursor UDP-N-acetylmuramoyl-L-alanyl-D-glutamate (UMAG) in the biosynthesis of bacterial cell-wall peptidoglycan.</text>
</comment>
<feature type="binding site" evidence="11">
    <location>
        <position position="520"/>
    </location>
    <ligand>
        <name>meso-2,6-diaminopimelate</name>
        <dbReference type="ChEBI" id="CHEBI:57791"/>
    </ligand>
</feature>
<keyword evidence="5 11" id="KW-0547">Nucleotide-binding</keyword>
<dbReference type="UniPathway" id="UPA00219"/>
<dbReference type="EC" id="6.3.2.13" evidence="11"/>
<feature type="binding site" evidence="11">
    <location>
        <begin position="210"/>
        <end position="211"/>
    </location>
    <ligand>
        <name>UDP-N-acetyl-alpha-D-muramoyl-L-alanyl-D-glutamate</name>
        <dbReference type="ChEBI" id="CHEBI:83900"/>
    </ligand>
</feature>
<evidence type="ECO:0000256" key="7">
    <source>
        <dbReference type="ARBA" id="ARBA00022960"/>
    </source>
</evidence>
<dbReference type="Proteomes" id="UP000244896">
    <property type="component" value="Chromosome"/>
</dbReference>
<dbReference type="PANTHER" id="PTHR23135:SF4">
    <property type="entry name" value="UDP-N-ACETYLMURAMOYL-L-ALANYL-D-GLUTAMATE--2,6-DIAMINOPIMELATE LIGASE MURE HOMOLOG, CHLOROPLASTIC"/>
    <property type="match status" value="1"/>
</dbReference>
<dbReference type="PROSITE" id="PS01011">
    <property type="entry name" value="FOLYLPOLYGLU_SYNT_1"/>
    <property type="match status" value="1"/>
</dbReference>
<keyword evidence="9 11" id="KW-0131">Cell cycle</keyword>
<organism evidence="16 17">
    <name type="scientific">Ereboglobus luteus</name>
    <dbReference type="NCBI Taxonomy" id="1796921"/>
    <lineage>
        <taxon>Bacteria</taxon>
        <taxon>Pseudomonadati</taxon>
        <taxon>Verrucomicrobiota</taxon>
        <taxon>Opitutia</taxon>
        <taxon>Opitutales</taxon>
        <taxon>Opitutaceae</taxon>
        <taxon>Ereboglobus</taxon>
    </lineage>
</organism>
<dbReference type="GO" id="GO:0000287">
    <property type="term" value="F:magnesium ion binding"/>
    <property type="evidence" value="ECO:0007669"/>
    <property type="project" value="UniProtKB-UniRule"/>
</dbReference>
<accession>A0A2U8DZU8</accession>
<evidence type="ECO:0000256" key="3">
    <source>
        <dbReference type="ARBA" id="ARBA00022598"/>
    </source>
</evidence>
<dbReference type="EMBL" id="CP023004">
    <property type="protein sequence ID" value="AWI07974.1"/>
    <property type="molecule type" value="Genomic_DNA"/>
</dbReference>
<keyword evidence="7 11" id="KW-0133">Cell shape</keyword>
<comment type="subcellular location">
    <subcellularLocation>
        <location evidence="11 12">Cytoplasm</location>
    </subcellularLocation>
</comment>
<keyword evidence="2 11" id="KW-0963">Cytoplasm</keyword>
<evidence type="ECO:0000256" key="5">
    <source>
        <dbReference type="ARBA" id="ARBA00022741"/>
    </source>
</evidence>
<dbReference type="PANTHER" id="PTHR23135">
    <property type="entry name" value="MUR LIGASE FAMILY MEMBER"/>
    <property type="match status" value="1"/>
</dbReference>
<dbReference type="Pfam" id="PF02875">
    <property type="entry name" value="Mur_ligase_C"/>
    <property type="match status" value="1"/>
</dbReference>
<dbReference type="HAMAP" id="MF_00208">
    <property type="entry name" value="MurE"/>
    <property type="match status" value="1"/>
</dbReference>
<name>A0A2U8DZU8_9BACT</name>
<feature type="binding site" evidence="11">
    <location>
        <position position="516"/>
    </location>
    <ligand>
        <name>meso-2,6-diaminopimelate</name>
        <dbReference type="ChEBI" id="CHEBI:57791"/>
    </ligand>
</feature>
<comment type="similarity">
    <text evidence="1 11">Belongs to the MurCDEF family. MurE subfamily.</text>
</comment>
<evidence type="ECO:0000313" key="17">
    <source>
        <dbReference type="Proteomes" id="UP000244896"/>
    </source>
</evidence>
<keyword evidence="6 11" id="KW-0067">ATP-binding</keyword>
<feature type="binding site" evidence="11">
    <location>
        <position position="88"/>
    </location>
    <ligand>
        <name>UDP-N-acetyl-alpha-D-muramoyl-L-alanyl-D-glutamate</name>
        <dbReference type="ChEBI" id="CHEBI:83900"/>
    </ligand>
</feature>
<dbReference type="InterPro" id="IPR018109">
    <property type="entry name" value="Folylpolyglutamate_synth_CS"/>
</dbReference>
<dbReference type="Gene3D" id="3.40.1190.10">
    <property type="entry name" value="Mur-like, catalytic domain"/>
    <property type="match status" value="1"/>
</dbReference>
<evidence type="ECO:0000313" key="16">
    <source>
        <dbReference type="EMBL" id="AWI07974.1"/>
    </source>
</evidence>
<dbReference type="InterPro" id="IPR013221">
    <property type="entry name" value="Mur_ligase_cen"/>
</dbReference>